<keyword evidence="5" id="KW-1185">Reference proteome</keyword>
<dbReference type="KEGG" id="gtt:GUITHDRAFT_72981"/>
<reference evidence="4" key="3">
    <citation type="submission" date="2015-06" db="UniProtKB">
        <authorList>
            <consortium name="EnsemblProtists"/>
        </authorList>
    </citation>
    <scope>IDENTIFICATION</scope>
</reference>
<dbReference type="OMA" id="TLWENNW"/>
<dbReference type="GO" id="GO:0008541">
    <property type="term" value="C:proteasome regulatory particle, lid subcomplex"/>
    <property type="evidence" value="ECO:0007669"/>
    <property type="project" value="InterPro"/>
</dbReference>
<evidence type="ECO:0000313" key="3">
    <source>
        <dbReference type="EMBL" id="EKX43647.1"/>
    </source>
</evidence>
<evidence type="ECO:0000256" key="2">
    <source>
        <dbReference type="SAM" id="MobiDB-lite"/>
    </source>
</evidence>
<dbReference type="OrthoDB" id="5586203at2759"/>
<dbReference type="EnsemblProtists" id="EKX43647">
    <property type="protein sequence ID" value="EKX43647"/>
    <property type="gene ID" value="GUITHDRAFT_72981"/>
</dbReference>
<feature type="region of interest" description="Disordered" evidence="2">
    <location>
        <begin position="1"/>
        <end position="46"/>
    </location>
</feature>
<evidence type="ECO:0000256" key="1">
    <source>
        <dbReference type="ARBA" id="ARBA00034491"/>
    </source>
</evidence>
<gene>
    <name evidence="3" type="ORF">GUITHDRAFT_72981</name>
</gene>
<dbReference type="GO" id="GO:0043248">
    <property type="term" value="P:proteasome assembly"/>
    <property type="evidence" value="ECO:0007669"/>
    <property type="project" value="InterPro"/>
</dbReference>
<dbReference type="PANTHER" id="PTHR16771:SF0">
    <property type="entry name" value="26S PROTEASOME COMPLEX SUBUNIT SEM1"/>
    <property type="match status" value="1"/>
</dbReference>
<accession>L1J5M5</accession>
<feature type="compositionally biased region" description="Basic and acidic residues" evidence="2">
    <location>
        <begin position="1"/>
        <end position="10"/>
    </location>
</feature>
<dbReference type="RefSeq" id="XP_005830627.1">
    <property type="nucleotide sequence ID" value="XM_005830570.1"/>
</dbReference>
<comment type="similarity">
    <text evidence="1">Belongs to the DSS1/SEM1 family.</text>
</comment>
<sequence>MSKNAKEETKQQVNEIVEEDDEFEEFEDEGWMERKEEPEDKQYWADDWDNDDINEEFAAQLRTELMANSSK</sequence>
<dbReference type="EMBL" id="JH993009">
    <property type="protein sequence ID" value="EKX43647.1"/>
    <property type="molecule type" value="Genomic_DNA"/>
</dbReference>
<evidence type="ECO:0000313" key="4">
    <source>
        <dbReference type="EnsemblProtists" id="EKX43647"/>
    </source>
</evidence>
<dbReference type="HOGENOM" id="CLU_141774_1_2_1"/>
<dbReference type="GO" id="GO:0000724">
    <property type="term" value="P:double-strand break repair via homologous recombination"/>
    <property type="evidence" value="ECO:0007669"/>
    <property type="project" value="TreeGrafter"/>
</dbReference>
<reference evidence="3 5" key="1">
    <citation type="journal article" date="2012" name="Nature">
        <title>Algal genomes reveal evolutionary mosaicism and the fate of nucleomorphs.</title>
        <authorList>
            <consortium name="DOE Joint Genome Institute"/>
            <person name="Curtis B.A."/>
            <person name="Tanifuji G."/>
            <person name="Burki F."/>
            <person name="Gruber A."/>
            <person name="Irimia M."/>
            <person name="Maruyama S."/>
            <person name="Arias M.C."/>
            <person name="Ball S.G."/>
            <person name="Gile G.H."/>
            <person name="Hirakawa Y."/>
            <person name="Hopkins J.F."/>
            <person name="Kuo A."/>
            <person name="Rensing S.A."/>
            <person name="Schmutz J."/>
            <person name="Symeonidi A."/>
            <person name="Elias M."/>
            <person name="Eveleigh R.J."/>
            <person name="Herman E.K."/>
            <person name="Klute M.J."/>
            <person name="Nakayama T."/>
            <person name="Obornik M."/>
            <person name="Reyes-Prieto A."/>
            <person name="Armbrust E.V."/>
            <person name="Aves S.J."/>
            <person name="Beiko R.G."/>
            <person name="Coutinho P."/>
            <person name="Dacks J.B."/>
            <person name="Durnford D.G."/>
            <person name="Fast N.M."/>
            <person name="Green B.R."/>
            <person name="Grisdale C.J."/>
            <person name="Hempel F."/>
            <person name="Henrissat B."/>
            <person name="Hoppner M.P."/>
            <person name="Ishida K."/>
            <person name="Kim E."/>
            <person name="Koreny L."/>
            <person name="Kroth P.G."/>
            <person name="Liu Y."/>
            <person name="Malik S.B."/>
            <person name="Maier U.G."/>
            <person name="McRose D."/>
            <person name="Mock T."/>
            <person name="Neilson J.A."/>
            <person name="Onodera N.T."/>
            <person name="Poole A.M."/>
            <person name="Pritham E.J."/>
            <person name="Richards T.A."/>
            <person name="Rocap G."/>
            <person name="Roy S.W."/>
            <person name="Sarai C."/>
            <person name="Schaack S."/>
            <person name="Shirato S."/>
            <person name="Slamovits C.H."/>
            <person name="Spencer D.F."/>
            <person name="Suzuki S."/>
            <person name="Worden A.Z."/>
            <person name="Zauner S."/>
            <person name="Barry K."/>
            <person name="Bell C."/>
            <person name="Bharti A.K."/>
            <person name="Crow J.A."/>
            <person name="Grimwood J."/>
            <person name="Kramer R."/>
            <person name="Lindquist E."/>
            <person name="Lucas S."/>
            <person name="Salamov A."/>
            <person name="McFadden G.I."/>
            <person name="Lane C.E."/>
            <person name="Keeling P.J."/>
            <person name="Gray M.W."/>
            <person name="Grigoriev I.V."/>
            <person name="Archibald J.M."/>
        </authorList>
    </citation>
    <scope>NUCLEOTIDE SEQUENCE</scope>
    <source>
        <strain evidence="3 5">CCMP2712</strain>
    </source>
</reference>
<feature type="compositionally biased region" description="Basic and acidic residues" evidence="2">
    <location>
        <begin position="31"/>
        <end position="44"/>
    </location>
</feature>
<protein>
    <recommendedName>
        <fullName evidence="6">26S proteasome complex subunit DSS1</fullName>
    </recommendedName>
</protein>
<dbReference type="AlphaFoldDB" id="L1J5M5"/>
<evidence type="ECO:0000313" key="5">
    <source>
        <dbReference type="Proteomes" id="UP000011087"/>
    </source>
</evidence>
<dbReference type="GO" id="GO:0006406">
    <property type="term" value="P:mRNA export from nucleus"/>
    <property type="evidence" value="ECO:0007669"/>
    <property type="project" value="InterPro"/>
</dbReference>
<evidence type="ECO:0008006" key="6">
    <source>
        <dbReference type="Google" id="ProtNLM"/>
    </source>
</evidence>
<name>L1J5M5_GUITC</name>
<dbReference type="GeneID" id="17300350"/>
<dbReference type="Pfam" id="PF05160">
    <property type="entry name" value="DSS1_SEM1"/>
    <property type="match status" value="1"/>
</dbReference>
<proteinExistence type="inferred from homology"/>
<feature type="compositionally biased region" description="Acidic residues" evidence="2">
    <location>
        <begin position="16"/>
        <end position="30"/>
    </location>
</feature>
<reference evidence="5" key="2">
    <citation type="submission" date="2012-11" db="EMBL/GenBank/DDBJ databases">
        <authorList>
            <person name="Kuo A."/>
            <person name="Curtis B.A."/>
            <person name="Tanifuji G."/>
            <person name="Burki F."/>
            <person name="Gruber A."/>
            <person name="Irimia M."/>
            <person name="Maruyama S."/>
            <person name="Arias M.C."/>
            <person name="Ball S.G."/>
            <person name="Gile G.H."/>
            <person name="Hirakawa Y."/>
            <person name="Hopkins J.F."/>
            <person name="Rensing S.A."/>
            <person name="Schmutz J."/>
            <person name="Symeonidi A."/>
            <person name="Elias M."/>
            <person name="Eveleigh R.J."/>
            <person name="Herman E.K."/>
            <person name="Klute M.J."/>
            <person name="Nakayama T."/>
            <person name="Obornik M."/>
            <person name="Reyes-Prieto A."/>
            <person name="Armbrust E.V."/>
            <person name="Aves S.J."/>
            <person name="Beiko R.G."/>
            <person name="Coutinho P."/>
            <person name="Dacks J.B."/>
            <person name="Durnford D.G."/>
            <person name="Fast N.M."/>
            <person name="Green B.R."/>
            <person name="Grisdale C."/>
            <person name="Hempe F."/>
            <person name="Henrissat B."/>
            <person name="Hoppner M.P."/>
            <person name="Ishida K.-I."/>
            <person name="Kim E."/>
            <person name="Koreny L."/>
            <person name="Kroth P.G."/>
            <person name="Liu Y."/>
            <person name="Malik S.-B."/>
            <person name="Maier U.G."/>
            <person name="McRose D."/>
            <person name="Mock T."/>
            <person name="Neilson J.A."/>
            <person name="Onodera N.T."/>
            <person name="Poole A.M."/>
            <person name="Pritham E.J."/>
            <person name="Richards T.A."/>
            <person name="Rocap G."/>
            <person name="Roy S.W."/>
            <person name="Sarai C."/>
            <person name="Schaack S."/>
            <person name="Shirato S."/>
            <person name="Slamovits C.H."/>
            <person name="Spencer D.F."/>
            <person name="Suzuki S."/>
            <person name="Worden A.Z."/>
            <person name="Zauner S."/>
            <person name="Barry K."/>
            <person name="Bell C."/>
            <person name="Bharti A.K."/>
            <person name="Crow J.A."/>
            <person name="Grimwood J."/>
            <person name="Kramer R."/>
            <person name="Lindquist E."/>
            <person name="Lucas S."/>
            <person name="Salamov A."/>
            <person name="McFadden G.I."/>
            <person name="Lane C.E."/>
            <person name="Keeling P.J."/>
            <person name="Gray M.W."/>
            <person name="Grigoriev I.V."/>
            <person name="Archibald J.M."/>
        </authorList>
    </citation>
    <scope>NUCLEOTIDE SEQUENCE</scope>
    <source>
        <strain evidence="5">CCMP2712</strain>
    </source>
</reference>
<dbReference type="Proteomes" id="UP000011087">
    <property type="component" value="Unassembled WGS sequence"/>
</dbReference>
<dbReference type="SMART" id="SM01385">
    <property type="entry name" value="DSS1_SEM1"/>
    <property type="match status" value="1"/>
</dbReference>
<dbReference type="PaxDb" id="55529-EKX43647"/>
<dbReference type="PANTHER" id="PTHR16771">
    <property type="entry name" value="26 PROTEASOME COMPLEX SUBUNIT DSS1"/>
    <property type="match status" value="1"/>
</dbReference>
<dbReference type="InterPro" id="IPR007834">
    <property type="entry name" value="DSS1_SEM1"/>
</dbReference>
<organism evidence="3">
    <name type="scientific">Guillardia theta (strain CCMP2712)</name>
    <name type="common">Cryptophyte</name>
    <dbReference type="NCBI Taxonomy" id="905079"/>
    <lineage>
        <taxon>Eukaryota</taxon>
        <taxon>Cryptophyceae</taxon>
        <taxon>Pyrenomonadales</taxon>
        <taxon>Geminigeraceae</taxon>
        <taxon>Guillardia</taxon>
    </lineage>
</organism>